<comment type="similarity">
    <text evidence="2 6">Belongs to the group II decarboxylase family.</text>
</comment>
<gene>
    <name evidence="7" type="ORF">AB2Z07_16755</name>
</gene>
<dbReference type="Pfam" id="PF00282">
    <property type="entry name" value="Pyridoxal_deC"/>
    <property type="match status" value="1"/>
</dbReference>
<dbReference type="SUPFAM" id="SSF53383">
    <property type="entry name" value="PLP-dependent transferases"/>
    <property type="match status" value="1"/>
</dbReference>
<dbReference type="PANTHER" id="PTHR45677:SF8">
    <property type="entry name" value="CYSTEINE SULFINIC ACID DECARBOXYLASE"/>
    <property type="match status" value="1"/>
</dbReference>
<organism evidence="7 8">
    <name type="scientific">Halodesulfovibrio aestuarii</name>
    <dbReference type="NCBI Taxonomy" id="126333"/>
    <lineage>
        <taxon>Bacteria</taxon>
        <taxon>Pseudomonadati</taxon>
        <taxon>Thermodesulfobacteriota</taxon>
        <taxon>Desulfovibrionia</taxon>
        <taxon>Desulfovibrionales</taxon>
        <taxon>Desulfovibrionaceae</taxon>
        <taxon>Halodesulfovibrio</taxon>
    </lineage>
</organism>
<dbReference type="EMBL" id="JBFSOO010000031">
    <property type="protein sequence ID" value="MEZ6855119.1"/>
    <property type="molecule type" value="Genomic_DNA"/>
</dbReference>
<sequence>MASAESVISELAEYFEGLPLWGHELVQANVIPPATIPSIMGYLYSTLFNPNLIWDEYSYRVSEAEVELCAICAQLIGYDPKKSTGITTWGGTGTNFYGIRLGIEKALPEAFAQGVRQEVKLFCSSASHYSKLNALGWMGVGTNNLVNIPTDEDNSIRIDLLENKLRQTLDVGERIACILPTLGTTDSFGLDHLERIYHLREKLVREYDLKYVPHIHADAVIGWAWAVFNDYDFSENPMNFPRRTLRSLRDVWIIIQNLHLADSIGIDFHKTGYAPYLSSLFMVKNKDDFKLIARTPDAMPYLFQFGNYRPGIYTMESSRGSGAALSALANLKFFGKQGYRALLGYIVTIAESLRLRLEQSPYGVVVNDYNHGPVTLFRVYPDTSIMPNGRPAKLETVEGTEEDAIQRVTPTQLWYNESHSKDYAEMLVRHNAFNRRVFDIMHNTMANGGCLALSLTENYRYSVGGTPILALKSFVMTPFVSEDAMTQLMHCLEKARKQAMAELSSISS</sequence>
<comment type="caution">
    <text evidence="7">The sequence shown here is derived from an EMBL/GenBank/DDBJ whole genome shotgun (WGS) entry which is preliminary data.</text>
</comment>
<name>A0ABV4JZQ7_9BACT</name>
<evidence type="ECO:0000313" key="7">
    <source>
        <dbReference type="EMBL" id="MEZ6855119.1"/>
    </source>
</evidence>
<keyword evidence="8" id="KW-1185">Reference proteome</keyword>
<evidence type="ECO:0000313" key="8">
    <source>
        <dbReference type="Proteomes" id="UP001568358"/>
    </source>
</evidence>
<reference evidence="7 8" key="1">
    <citation type="submission" date="2024-07" db="EMBL/GenBank/DDBJ databases">
        <title>Active virus-host system and metabolic interactions in a Lokiarchaeon culture.</title>
        <authorList>
            <person name="Ponce Toledo R.I."/>
            <person name="Rodrigues Oliveira T."/>
            <person name="Schleper C."/>
        </authorList>
    </citation>
    <scope>NUCLEOTIDE SEQUENCE [LARGE SCALE GENOMIC DNA]</scope>
    <source>
        <strain evidence="7 8">B35</strain>
    </source>
</reference>
<evidence type="ECO:0000256" key="3">
    <source>
        <dbReference type="ARBA" id="ARBA00022793"/>
    </source>
</evidence>
<keyword evidence="5 6" id="KW-0456">Lyase</keyword>
<evidence type="ECO:0000256" key="4">
    <source>
        <dbReference type="ARBA" id="ARBA00022898"/>
    </source>
</evidence>
<dbReference type="InterPro" id="IPR002129">
    <property type="entry name" value="PyrdxlP-dep_de-COase"/>
</dbReference>
<dbReference type="Gene3D" id="3.40.640.10">
    <property type="entry name" value="Type I PLP-dependent aspartate aminotransferase-like (Major domain)"/>
    <property type="match status" value="1"/>
</dbReference>
<dbReference type="Proteomes" id="UP001568358">
    <property type="component" value="Unassembled WGS sequence"/>
</dbReference>
<dbReference type="InterPro" id="IPR015421">
    <property type="entry name" value="PyrdxlP-dep_Trfase_major"/>
</dbReference>
<accession>A0ABV4JZQ7</accession>
<keyword evidence="4 6" id="KW-0663">Pyridoxal phosphate</keyword>
<dbReference type="InterPro" id="IPR015424">
    <property type="entry name" value="PyrdxlP-dep_Trfase"/>
</dbReference>
<protein>
    <submittedName>
        <fullName evidence="7">Aspartate aminotransferase family protein</fullName>
    </submittedName>
</protein>
<keyword evidence="7" id="KW-0032">Aminotransferase</keyword>
<comment type="cofactor">
    <cofactor evidence="1 6">
        <name>pyridoxal 5'-phosphate</name>
        <dbReference type="ChEBI" id="CHEBI:597326"/>
    </cofactor>
</comment>
<dbReference type="RefSeq" id="WP_371151386.1">
    <property type="nucleotide sequence ID" value="NZ_JBFSOO010000031.1"/>
</dbReference>
<keyword evidence="7" id="KW-0808">Transferase</keyword>
<evidence type="ECO:0000256" key="5">
    <source>
        <dbReference type="ARBA" id="ARBA00023239"/>
    </source>
</evidence>
<evidence type="ECO:0000256" key="6">
    <source>
        <dbReference type="RuleBase" id="RU000382"/>
    </source>
</evidence>
<dbReference type="PANTHER" id="PTHR45677">
    <property type="entry name" value="GLUTAMATE DECARBOXYLASE-RELATED"/>
    <property type="match status" value="1"/>
</dbReference>
<dbReference type="GO" id="GO:0008483">
    <property type="term" value="F:transaminase activity"/>
    <property type="evidence" value="ECO:0007669"/>
    <property type="project" value="UniProtKB-KW"/>
</dbReference>
<keyword evidence="3" id="KW-0210">Decarboxylase</keyword>
<proteinExistence type="inferred from homology"/>
<evidence type="ECO:0000256" key="2">
    <source>
        <dbReference type="ARBA" id="ARBA00009533"/>
    </source>
</evidence>
<evidence type="ECO:0000256" key="1">
    <source>
        <dbReference type="ARBA" id="ARBA00001933"/>
    </source>
</evidence>